<name>A0ABV7KEU2_9HYPH</name>
<feature type="compositionally biased region" description="Low complexity" evidence="1">
    <location>
        <begin position="100"/>
        <end position="110"/>
    </location>
</feature>
<feature type="compositionally biased region" description="Basic and acidic residues" evidence="1">
    <location>
        <begin position="111"/>
        <end position="125"/>
    </location>
</feature>
<evidence type="ECO:0000313" key="3">
    <source>
        <dbReference type="Proteomes" id="UP001595583"/>
    </source>
</evidence>
<dbReference type="EMBL" id="JBHRTK010000019">
    <property type="protein sequence ID" value="MFC3208192.1"/>
    <property type="molecule type" value="Genomic_DNA"/>
</dbReference>
<feature type="region of interest" description="Disordered" evidence="1">
    <location>
        <begin position="100"/>
        <end position="140"/>
    </location>
</feature>
<comment type="caution">
    <text evidence="2">The sequence shown here is derived from an EMBL/GenBank/DDBJ whole genome shotgun (WGS) entry which is preliminary data.</text>
</comment>
<sequence length="274" mass="31232">MSHSQLKVRNWEQFQHYKDRNPPWIKLHFALLASEDWVTLDDASKLLAVVCMLVASRNNGFVPNNPAYLKRVAYLDRLPKLKPLIECGFLEIPQADASTMQAPASAAQADARPETETDTEQKDSLSETSSDNPPKPKKKTAYPDAFEAFWKAYPRTPNMSKLEAFQAWQKLDDNDRALAQAAIAPFKAFLRTKPDLEIQHACRFISKRRFEGFVTDNRELTDEQWQKRLAYSRREAKWSAKDWGPVPGQPGCIVPSHLLQQGDGHGWREPELAA</sequence>
<keyword evidence="3" id="KW-1185">Reference proteome</keyword>
<proteinExistence type="predicted"/>
<organism evidence="2 3">
    <name type="scientific">Aquamicrobium soli</name>
    <dbReference type="NCBI Taxonomy" id="1811518"/>
    <lineage>
        <taxon>Bacteria</taxon>
        <taxon>Pseudomonadati</taxon>
        <taxon>Pseudomonadota</taxon>
        <taxon>Alphaproteobacteria</taxon>
        <taxon>Hyphomicrobiales</taxon>
        <taxon>Phyllobacteriaceae</taxon>
        <taxon>Aquamicrobium</taxon>
    </lineage>
</organism>
<evidence type="ECO:0000256" key="1">
    <source>
        <dbReference type="SAM" id="MobiDB-lite"/>
    </source>
</evidence>
<accession>A0ABV7KEU2</accession>
<reference evidence="3" key="1">
    <citation type="journal article" date="2019" name="Int. J. Syst. Evol. Microbiol.">
        <title>The Global Catalogue of Microorganisms (GCM) 10K type strain sequencing project: providing services to taxonomists for standard genome sequencing and annotation.</title>
        <authorList>
            <consortium name="The Broad Institute Genomics Platform"/>
            <consortium name="The Broad Institute Genome Sequencing Center for Infectious Disease"/>
            <person name="Wu L."/>
            <person name="Ma J."/>
        </authorList>
    </citation>
    <scope>NUCLEOTIDE SEQUENCE [LARGE SCALE GENOMIC DNA]</scope>
    <source>
        <strain evidence="3">KCTC 52165</strain>
    </source>
</reference>
<protein>
    <recommendedName>
        <fullName evidence="4">DUF1376 domain-containing protein</fullName>
    </recommendedName>
</protein>
<gene>
    <name evidence="2" type="ORF">ACFOHJ_18370</name>
</gene>
<evidence type="ECO:0008006" key="4">
    <source>
        <dbReference type="Google" id="ProtNLM"/>
    </source>
</evidence>
<evidence type="ECO:0000313" key="2">
    <source>
        <dbReference type="EMBL" id="MFC3208192.1"/>
    </source>
</evidence>
<dbReference type="RefSeq" id="WP_378223145.1">
    <property type="nucleotide sequence ID" value="NZ_JBHRTK010000019.1"/>
</dbReference>
<dbReference type="Proteomes" id="UP001595583">
    <property type="component" value="Unassembled WGS sequence"/>
</dbReference>